<dbReference type="SUPFAM" id="SSF81321">
    <property type="entry name" value="Family A G protein-coupled receptor-like"/>
    <property type="match status" value="1"/>
</dbReference>
<evidence type="ECO:0000256" key="7">
    <source>
        <dbReference type="ARBA" id="ARBA00023170"/>
    </source>
</evidence>
<dbReference type="Ensembl" id="ENSGEVT00005015613.1">
    <property type="protein sequence ID" value="ENSGEVP00005014881.1"/>
    <property type="gene ID" value="ENSGEVG00005010582.1"/>
</dbReference>
<protein>
    <submittedName>
        <fullName evidence="11">Olfactory receptor 12-like</fullName>
    </submittedName>
</protein>
<evidence type="ECO:0000256" key="2">
    <source>
        <dbReference type="ARBA" id="ARBA00004141"/>
    </source>
</evidence>
<keyword evidence="12" id="KW-1185">Reference proteome</keyword>
<comment type="subcellular location">
    <subcellularLocation>
        <location evidence="2">Membrane</location>
        <topology evidence="2">Multi-pass membrane protein</topology>
    </subcellularLocation>
</comment>
<comment type="function">
    <text evidence="1">Odorant receptor.</text>
</comment>
<gene>
    <name evidence="11" type="primary">LOC115637868</name>
</gene>
<dbReference type="PANTHER" id="PTHR48018">
    <property type="entry name" value="OLFACTORY RECEPTOR"/>
    <property type="match status" value="1"/>
</dbReference>
<feature type="transmembrane region" description="Helical" evidence="9">
    <location>
        <begin position="203"/>
        <end position="227"/>
    </location>
</feature>
<dbReference type="GO" id="GO:0004984">
    <property type="term" value="F:olfactory receptor activity"/>
    <property type="evidence" value="ECO:0007669"/>
    <property type="project" value="InterPro"/>
</dbReference>
<keyword evidence="8" id="KW-0807">Transducer</keyword>
<keyword evidence="3 9" id="KW-0812">Transmembrane</keyword>
<evidence type="ECO:0000256" key="6">
    <source>
        <dbReference type="ARBA" id="ARBA00023136"/>
    </source>
</evidence>
<dbReference type="PRINTS" id="PR00245">
    <property type="entry name" value="OLFACTORYR"/>
</dbReference>
<evidence type="ECO:0000256" key="9">
    <source>
        <dbReference type="SAM" id="Phobius"/>
    </source>
</evidence>
<evidence type="ECO:0000259" key="10">
    <source>
        <dbReference type="PROSITE" id="PS50262"/>
    </source>
</evidence>
<organism evidence="11 12">
    <name type="scientific">Gopherus evgoodei</name>
    <name type="common">Goodes thornscrub tortoise</name>
    <dbReference type="NCBI Taxonomy" id="1825980"/>
    <lineage>
        <taxon>Eukaryota</taxon>
        <taxon>Metazoa</taxon>
        <taxon>Chordata</taxon>
        <taxon>Craniata</taxon>
        <taxon>Vertebrata</taxon>
        <taxon>Euteleostomi</taxon>
        <taxon>Archelosauria</taxon>
        <taxon>Testudinata</taxon>
        <taxon>Testudines</taxon>
        <taxon>Cryptodira</taxon>
        <taxon>Durocryptodira</taxon>
        <taxon>Testudinoidea</taxon>
        <taxon>Testudinidae</taxon>
        <taxon>Gopherus</taxon>
    </lineage>
</organism>
<feature type="transmembrane region" description="Helical" evidence="9">
    <location>
        <begin position="104"/>
        <end position="126"/>
    </location>
</feature>
<accession>A0A8C4Y2X7</accession>
<reference evidence="11" key="2">
    <citation type="submission" date="2025-08" db="UniProtKB">
        <authorList>
            <consortium name="Ensembl"/>
        </authorList>
    </citation>
    <scope>IDENTIFICATION</scope>
</reference>
<dbReference type="InterPro" id="IPR000276">
    <property type="entry name" value="GPCR_Rhodpsn"/>
</dbReference>
<dbReference type="OrthoDB" id="9829410at2759"/>
<sequence length="333" mass="37071">MSATEAVRAGSHTAETEFILLGFGRGLWMEMFPFVMFLVIYIITMLGNTILVLIIGADSQLHTSMYFLLTNLSLLELGNSSSIAPRAMVSFLSGSKAISYNGCATQFFFVTFFLTTEGFVLAAMVYDQYLAICNPLRYPITMSKWVCIWLVVGSYICGCANSMVQTGFTFTLLFCGSNEMDHFFCDGPPLISLSCSDTFFNNIVMFTLCGLIIVSTALITLVSYVYIISTILRINSAEGRHKAFSTCTSHLVVVALFYVSTALMYAQLTRLAFLYPRKVVSIFYTLFAPMLNPFIYSLRNKDVKDALRRTMSKKSLVKCVAFPQKSVKTNSIG</sequence>
<dbReference type="Proteomes" id="UP000694390">
    <property type="component" value="Chromosome 21"/>
</dbReference>
<name>A0A8C4Y2X7_9SAUR</name>
<keyword evidence="6 9" id="KW-0472">Membrane</keyword>
<evidence type="ECO:0000256" key="3">
    <source>
        <dbReference type="ARBA" id="ARBA00022692"/>
    </source>
</evidence>
<evidence type="ECO:0000256" key="8">
    <source>
        <dbReference type="ARBA" id="ARBA00023224"/>
    </source>
</evidence>
<dbReference type="InterPro" id="IPR017452">
    <property type="entry name" value="GPCR_Rhodpsn_7TM"/>
</dbReference>
<feature type="transmembrane region" description="Helical" evidence="9">
    <location>
        <begin position="146"/>
        <end position="164"/>
    </location>
</feature>
<keyword evidence="5" id="KW-0297">G-protein coupled receptor</keyword>
<feature type="domain" description="G-protein coupled receptors family 1 profile" evidence="10">
    <location>
        <begin position="47"/>
        <end position="296"/>
    </location>
</feature>
<dbReference type="InterPro" id="IPR000725">
    <property type="entry name" value="Olfact_rcpt"/>
</dbReference>
<proteinExistence type="predicted"/>
<evidence type="ECO:0000313" key="11">
    <source>
        <dbReference type="Ensembl" id="ENSGEVP00005014881.1"/>
    </source>
</evidence>
<keyword evidence="4 9" id="KW-1133">Transmembrane helix</keyword>
<evidence type="ECO:0000256" key="1">
    <source>
        <dbReference type="ARBA" id="ARBA00002936"/>
    </source>
</evidence>
<feature type="transmembrane region" description="Helical" evidence="9">
    <location>
        <begin position="248"/>
        <end position="268"/>
    </location>
</feature>
<dbReference type="Gene3D" id="1.20.1070.10">
    <property type="entry name" value="Rhodopsin 7-helix transmembrane proteins"/>
    <property type="match status" value="1"/>
</dbReference>
<evidence type="ECO:0000256" key="4">
    <source>
        <dbReference type="ARBA" id="ARBA00022989"/>
    </source>
</evidence>
<reference evidence="11" key="1">
    <citation type="submission" date="2019-06" db="EMBL/GenBank/DDBJ databases">
        <title>G10K-VGP Goodes thornscrub tortoise genome, primary haplotype.</title>
        <authorList>
            <person name="Murphy B."/>
            <person name="Edwards T."/>
            <person name="Rhie A."/>
            <person name="Koren S."/>
            <person name="Phillippy A."/>
            <person name="Fedrigo O."/>
            <person name="Haase B."/>
            <person name="Mountcastle J."/>
            <person name="Lewin H."/>
            <person name="Damas J."/>
            <person name="Howe K."/>
            <person name="Formenti G."/>
            <person name="Myers G."/>
            <person name="Durbin R."/>
            <person name="Jarvis E.D."/>
        </authorList>
    </citation>
    <scope>NUCLEOTIDE SEQUENCE [LARGE SCALE GENOMIC DNA]</scope>
</reference>
<dbReference type="Pfam" id="PF13853">
    <property type="entry name" value="7tm_4"/>
    <property type="match status" value="1"/>
</dbReference>
<dbReference type="FunFam" id="1.20.1070.10:FF:000003">
    <property type="entry name" value="Olfactory receptor"/>
    <property type="match status" value="1"/>
</dbReference>
<dbReference type="GO" id="GO:0004930">
    <property type="term" value="F:G protein-coupled receptor activity"/>
    <property type="evidence" value="ECO:0007669"/>
    <property type="project" value="UniProtKB-KW"/>
</dbReference>
<reference evidence="11" key="3">
    <citation type="submission" date="2025-09" db="UniProtKB">
        <authorList>
            <consortium name="Ensembl"/>
        </authorList>
    </citation>
    <scope>IDENTIFICATION</scope>
</reference>
<dbReference type="PRINTS" id="PR00237">
    <property type="entry name" value="GPCRRHODOPSN"/>
</dbReference>
<evidence type="ECO:0000256" key="5">
    <source>
        <dbReference type="ARBA" id="ARBA00023040"/>
    </source>
</evidence>
<keyword evidence="7" id="KW-0675">Receptor</keyword>
<evidence type="ECO:0000313" key="12">
    <source>
        <dbReference type="Proteomes" id="UP000694390"/>
    </source>
</evidence>
<feature type="transmembrane region" description="Helical" evidence="9">
    <location>
        <begin position="31"/>
        <end position="54"/>
    </location>
</feature>
<dbReference type="AlphaFoldDB" id="A0A8C4Y2X7"/>
<dbReference type="GO" id="GO:0016020">
    <property type="term" value="C:membrane"/>
    <property type="evidence" value="ECO:0007669"/>
    <property type="project" value="UniProtKB-SubCell"/>
</dbReference>
<dbReference type="PROSITE" id="PS50262">
    <property type="entry name" value="G_PROTEIN_RECEP_F1_2"/>
    <property type="match status" value="1"/>
</dbReference>
<dbReference type="GeneTree" id="ENSGT01140000282541"/>
<feature type="transmembrane region" description="Helical" evidence="9">
    <location>
        <begin position="280"/>
        <end position="298"/>
    </location>
</feature>